<evidence type="ECO:0000313" key="1">
    <source>
        <dbReference type="EMBL" id="JAD75481.1"/>
    </source>
</evidence>
<accession>A0A0A9CIT5</accession>
<protein>
    <submittedName>
        <fullName evidence="1">Uncharacterized protein</fullName>
    </submittedName>
</protein>
<name>A0A0A9CIT5_ARUDO</name>
<proteinExistence type="predicted"/>
<dbReference type="AlphaFoldDB" id="A0A0A9CIT5"/>
<organism evidence="1">
    <name type="scientific">Arundo donax</name>
    <name type="common">Giant reed</name>
    <name type="synonym">Donax arundinaceus</name>
    <dbReference type="NCBI Taxonomy" id="35708"/>
    <lineage>
        <taxon>Eukaryota</taxon>
        <taxon>Viridiplantae</taxon>
        <taxon>Streptophyta</taxon>
        <taxon>Embryophyta</taxon>
        <taxon>Tracheophyta</taxon>
        <taxon>Spermatophyta</taxon>
        <taxon>Magnoliopsida</taxon>
        <taxon>Liliopsida</taxon>
        <taxon>Poales</taxon>
        <taxon>Poaceae</taxon>
        <taxon>PACMAD clade</taxon>
        <taxon>Arundinoideae</taxon>
        <taxon>Arundineae</taxon>
        <taxon>Arundo</taxon>
    </lineage>
</organism>
<reference evidence="1" key="1">
    <citation type="submission" date="2014-09" db="EMBL/GenBank/DDBJ databases">
        <authorList>
            <person name="Magalhaes I.L.F."/>
            <person name="Oliveira U."/>
            <person name="Santos F.R."/>
            <person name="Vidigal T.H.D.A."/>
            <person name="Brescovit A.D."/>
            <person name="Santos A.J."/>
        </authorList>
    </citation>
    <scope>NUCLEOTIDE SEQUENCE</scope>
    <source>
        <tissue evidence="1">Shoot tissue taken approximately 20 cm above the soil surface</tissue>
    </source>
</reference>
<reference evidence="1" key="2">
    <citation type="journal article" date="2015" name="Data Brief">
        <title>Shoot transcriptome of the giant reed, Arundo donax.</title>
        <authorList>
            <person name="Barrero R.A."/>
            <person name="Guerrero F.D."/>
            <person name="Moolhuijzen P."/>
            <person name="Goolsby J.A."/>
            <person name="Tidwell J."/>
            <person name="Bellgard S.E."/>
            <person name="Bellgard M.I."/>
        </authorList>
    </citation>
    <scope>NUCLEOTIDE SEQUENCE</scope>
    <source>
        <tissue evidence="1">Shoot tissue taken approximately 20 cm above the soil surface</tissue>
    </source>
</reference>
<sequence length="101" mass="11107">MMDGTLYACLAIISNNSTCTFSFRGYLCGLVSSARSATWKFMSTSCARMILLFLQDYLPLPVLFCGCSMSLKKESCSAAARRSGLLVTWNLFKVVSYSGLE</sequence>
<dbReference type="EMBL" id="GBRH01222414">
    <property type="protein sequence ID" value="JAD75481.1"/>
    <property type="molecule type" value="Transcribed_RNA"/>
</dbReference>